<feature type="signal peptide" evidence="7">
    <location>
        <begin position="1"/>
        <end position="19"/>
    </location>
</feature>
<evidence type="ECO:0000256" key="4">
    <source>
        <dbReference type="ARBA" id="ARBA00022729"/>
    </source>
</evidence>
<evidence type="ECO:0000256" key="5">
    <source>
        <dbReference type="ARBA" id="ARBA00022801"/>
    </source>
</evidence>
<evidence type="ECO:0000256" key="7">
    <source>
        <dbReference type="SAM" id="SignalP"/>
    </source>
</evidence>
<protein>
    <recommendedName>
        <fullName evidence="10">Carboxypeptidase</fullName>
    </recommendedName>
</protein>
<gene>
    <name evidence="8" type="ORF">BP5796_12098</name>
</gene>
<comment type="caution">
    <text evidence="8">The sequence shown here is derived from an EMBL/GenBank/DDBJ whole genome shotgun (WGS) entry which is preliminary data.</text>
</comment>
<dbReference type="GO" id="GO:0000324">
    <property type="term" value="C:fungal-type vacuole"/>
    <property type="evidence" value="ECO:0007669"/>
    <property type="project" value="TreeGrafter"/>
</dbReference>
<accession>A0A3D8QCN1</accession>
<evidence type="ECO:0008006" key="10">
    <source>
        <dbReference type="Google" id="ProtNLM"/>
    </source>
</evidence>
<dbReference type="PROSITE" id="PS00560">
    <property type="entry name" value="CARBOXYPEPT_SER_HIS"/>
    <property type="match status" value="1"/>
</dbReference>
<sequence length="625" mass="68134">MRASFATSLLLAAAPVAIAQFPPDPNGITILKSKFHENPGICETTPGVKSYSGYVHLPPGLLSDIAGEDQPYPINTFFWFFEARKDPANAPLSIWLNGGPGGSSAMGLLQENGPCFVGNDSNSTFINPWSWNNEVNMLYLDQPTQVGYSYDVLINGTKDVSTGTITVGADFSNGVPKQNHTFLVGTFPSQNSSLTANSTVHAAHAFWHFAQTWFEEFPFYKPTDEKVSLWTESYGGHYGPGFIKFFQQQNEKIANGTISGPLGIVNGGIDFAVQMVTYLEMAYNNTYDIQAINKTQYETGINDYFKPGGCADKVISCRKAVRDMDPDDRGDIDDANKLCSDAFGFCVPVTLGPYLNSSTEGGYGWYDIAHPLADPFPEPYLAGFLNQNWVQAALGVPVNHSAHSDAVSDAFESTGDLFRGGFSEAIGYLLDSGVKVAGMYGDRDMACNWLGGEVAFLNVPYSRQDDFNAAGYAPILSGGEEKGQVKQFGNFSFSRVYQAGHEVPSYQPQAAYDIFMRATFNKDISTGLITVTSEFHTEGPATTFHIKNVVPEKPEPICYILDPGTCTKEQFAQVVNGTVKVKDWLVVEYDALDTIDVAREEADVELAAGVEEENLQRVLGPAPTL</sequence>
<dbReference type="PANTHER" id="PTHR11802:SF189">
    <property type="entry name" value="CARBOXYPEPTIDASE"/>
    <property type="match status" value="1"/>
</dbReference>
<keyword evidence="9" id="KW-1185">Reference proteome</keyword>
<dbReference type="PRINTS" id="PR00724">
    <property type="entry name" value="CRBOXYPTASEC"/>
</dbReference>
<dbReference type="SUPFAM" id="SSF53474">
    <property type="entry name" value="alpha/beta-Hydrolases"/>
    <property type="match status" value="1"/>
</dbReference>
<evidence type="ECO:0000313" key="9">
    <source>
        <dbReference type="Proteomes" id="UP000256328"/>
    </source>
</evidence>
<evidence type="ECO:0000313" key="8">
    <source>
        <dbReference type="EMBL" id="RDW59174.1"/>
    </source>
</evidence>
<keyword evidence="4 7" id="KW-0732">Signal</keyword>
<feature type="chain" id="PRO_5017558822" description="Carboxypeptidase" evidence="7">
    <location>
        <begin position="20"/>
        <end position="625"/>
    </location>
</feature>
<dbReference type="Proteomes" id="UP000256328">
    <property type="component" value="Unassembled WGS sequence"/>
</dbReference>
<keyword evidence="3" id="KW-0645">Protease</keyword>
<proteinExistence type="inferred from homology"/>
<dbReference type="GO" id="GO:0006508">
    <property type="term" value="P:proteolysis"/>
    <property type="evidence" value="ECO:0007669"/>
    <property type="project" value="UniProtKB-KW"/>
</dbReference>
<dbReference type="InterPro" id="IPR033124">
    <property type="entry name" value="Ser_caboxypep_his_AS"/>
</dbReference>
<organism evidence="8 9">
    <name type="scientific">Coleophoma crateriformis</name>
    <dbReference type="NCBI Taxonomy" id="565419"/>
    <lineage>
        <taxon>Eukaryota</taxon>
        <taxon>Fungi</taxon>
        <taxon>Dikarya</taxon>
        <taxon>Ascomycota</taxon>
        <taxon>Pezizomycotina</taxon>
        <taxon>Leotiomycetes</taxon>
        <taxon>Helotiales</taxon>
        <taxon>Dermateaceae</taxon>
        <taxon>Coleophoma</taxon>
    </lineage>
</organism>
<dbReference type="AlphaFoldDB" id="A0A3D8QCN1"/>
<dbReference type="OrthoDB" id="443318at2759"/>
<dbReference type="InterPro" id="IPR029058">
    <property type="entry name" value="AB_hydrolase_fold"/>
</dbReference>
<keyword evidence="6" id="KW-0325">Glycoprotein</keyword>
<keyword evidence="2" id="KW-0121">Carboxypeptidase</keyword>
<name>A0A3D8QCN1_9HELO</name>
<dbReference type="EMBL" id="PDLN01000020">
    <property type="protein sequence ID" value="RDW59174.1"/>
    <property type="molecule type" value="Genomic_DNA"/>
</dbReference>
<evidence type="ECO:0000256" key="3">
    <source>
        <dbReference type="ARBA" id="ARBA00022670"/>
    </source>
</evidence>
<dbReference type="GO" id="GO:0004185">
    <property type="term" value="F:serine-type carboxypeptidase activity"/>
    <property type="evidence" value="ECO:0007669"/>
    <property type="project" value="InterPro"/>
</dbReference>
<dbReference type="InterPro" id="IPR001563">
    <property type="entry name" value="Peptidase_S10"/>
</dbReference>
<evidence type="ECO:0000256" key="1">
    <source>
        <dbReference type="ARBA" id="ARBA00009431"/>
    </source>
</evidence>
<dbReference type="Gene3D" id="3.40.50.1820">
    <property type="entry name" value="alpha/beta hydrolase"/>
    <property type="match status" value="1"/>
</dbReference>
<evidence type="ECO:0000256" key="2">
    <source>
        <dbReference type="ARBA" id="ARBA00022645"/>
    </source>
</evidence>
<dbReference type="PANTHER" id="PTHR11802">
    <property type="entry name" value="SERINE PROTEASE FAMILY S10 SERINE CARBOXYPEPTIDASE"/>
    <property type="match status" value="1"/>
</dbReference>
<evidence type="ECO:0000256" key="6">
    <source>
        <dbReference type="ARBA" id="ARBA00023180"/>
    </source>
</evidence>
<keyword evidence="5" id="KW-0378">Hydrolase</keyword>
<reference evidence="8 9" key="1">
    <citation type="journal article" date="2018" name="IMA Fungus">
        <title>IMA Genome-F 9: Draft genome sequence of Annulohypoxylon stygium, Aspergillus mulundensis, Berkeleyomyces basicola (syn. Thielaviopsis basicola), Ceratocystis smalleyi, two Cercospora beticola strains, Coleophoma cylindrospora, Fusarium fracticaudum, Phialophora cf. hyalina, and Morchella septimelata.</title>
        <authorList>
            <person name="Wingfield B.D."/>
            <person name="Bills G.F."/>
            <person name="Dong Y."/>
            <person name="Huang W."/>
            <person name="Nel W.J."/>
            <person name="Swalarsk-Parry B.S."/>
            <person name="Vaghefi N."/>
            <person name="Wilken P.M."/>
            <person name="An Z."/>
            <person name="de Beer Z.W."/>
            <person name="De Vos L."/>
            <person name="Chen L."/>
            <person name="Duong T.A."/>
            <person name="Gao Y."/>
            <person name="Hammerbacher A."/>
            <person name="Kikkert J.R."/>
            <person name="Li Y."/>
            <person name="Li H."/>
            <person name="Li K."/>
            <person name="Li Q."/>
            <person name="Liu X."/>
            <person name="Ma X."/>
            <person name="Naidoo K."/>
            <person name="Pethybridge S.J."/>
            <person name="Sun J."/>
            <person name="Steenkamp E.T."/>
            <person name="van der Nest M.A."/>
            <person name="van Wyk S."/>
            <person name="Wingfield M.J."/>
            <person name="Xiong C."/>
            <person name="Yue Q."/>
            <person name="Zhang X."/>
        </authorList>
    </citation>
    <scope>NUCLEOTIDE SEQUENCE [LARGE SCALE GENOMIC DNA]</scope>
    <source>
        <strain evidence="8 9">BP5796</strain>
    </source>
</reference>
<dbReference type="Pfam" id="PF00450">
    <property type="entry name" value="Peptidase_S10"/>
    <property type="match status" value="1"/>
</dbReference>
<comment type="similarity">
    <text evidence="1">Belongs to the peptidase S10 family.</text>
</comment>